<dbReference type="PROSITE" id="PS50835">
    <property type="entry name" value="IG_LIKE"/>
    <property type="match status" value="1"/>
</dbReference>
<evidence type="ECO:0000313" key="4">
    <source>
        <dbReference type="Proteomes" id="UP000694419"/>
    </source>
</evidence>
<reference evidence="3" key="1">
    <citation type="submission" date="2025-08" db="UniProtKB">
        <authorList>
            <consortium name="Ensembl"/>
        </authorList>
    </citation>
    <scope>IDENTIFICATION</scope>
</reference>
<evidence type="ECO:0000259" key="2">
    <source>
        <dbReference type="PROSITE" id="PS50835"/>
    </source>
</evidence>
<dbReference type="Gene3D" id="2.60.40.10">
    <property type="entry name" value="Immunoglobulins"/>
    <property type="match status" value="1"/>
</dbReference>
<accession>A0A8C3J9L0</accession>
<feature type="domain" description="Ig-like" evidence="2">
    <location>
        <begin position="11"/>
        <end position="100"/>
    </location>
</feature>
<name>A0A8C3J9L0_9CHAR</name>
<dbReference type="InterPro" id="IPR050380">
    <property type="entry name" value="Immune_Resp_Modulators"/>
</dbReference>
<dbReference type="InterPro" id="IPR013783">
    <property type="entry name" value="Ig-like_fold"/>
</dbReference>
<dbReference type="Proteomes" id="UP000694419">
    <property type="component" value="Unplaced"/>
</dbReference>
<dbReference type="Pfam" id="PF07654">
    <property type="entry name" value="C1-set"/>
    <property type="match status" value="1"/>
</dbReference>
<evidence type="ECO:0000256" key="1">
    <source>
        <dbReference type="ARBA" id="ARBA00023319"/>
    </source>
</evidence>
<dbReference type="SUPFAM" id="SSF48726">
    <property type="entry name" value="Immunoglobulin"/>
    <property type="match status" value="1"/>
</dbReference>
<dbReference type="Ensembl" id="ENSCPGT00000004651.1">
    <property type="protein sequence ID" value="ENSCPGP00000004219.1"/>
    <property type="gene ID" value="ENSCPGG00000003117.1"/>
</dbReference>
<dbReference type="AlphaFoldDB" id="A0A8C3J9L0"/>
<keyword evidence="4" id="KW-1185">Reference proteome</keyword>
<dbReference type="PANTHER" id="PTHR23411">
    <property type="entry name" value="TAPASIN"/>
    <property type="match status" value="1"/>
</dbReference>
<evidence type="ECO:0000313" key="3">
    <source>
        <dbReference type="Ensembl" id="ENSCPGP00000004219.1"/>
    </source>
</evidence>
<reference evidence="3" key="2">
    <citation type="submission" date="2025-09" db="UniProtKB">
        <authorList>
            <consortium name="Ensembl"/>
        </authorList>
    </citation>
    <scope>IDENTIFICATION</scope>
</reference>
<organism evidence="3 4">
    <name type="scientific">Calidris pygmaea</name>
    <name type="common">Spoon-billed sandpiper</name>
    <dbReference type="NCBI Taxonomy" id="425635"/>
    <lineage>
        <taxon>Eukaryota</taxon>
        <taxon>Metazoa</taxon>
        <taxon>Chordata</taxon>
        <taxon>Craniata</taxon>
        <taxon>Vertebrata</taxon>
        <taxon>Euteleostomi</taxon>
        <taxon>Archelosauria</taxon>
        <taxon>Archosauria</taxon>
        <taxon>Dinosauria</taxon>
        <taxon>Saurischia</taxon>
        <taxon>Theropoda</taxon>
        <taxon>Coelurosauria</taxon>
        <taxon>Aves</taxon>
        <taxon>Neognathae</taxon>
        <taxon>Neoaves</taxon>
        <taxon>Charadriiformes</taxon>
        <taxon>Scolopacidae</taxon>
        <taxon>Calidris</taxon>
    </lineage>
</organism>
<dbReference type="InterPro" id="IPR003597">
    <property type="entry name" value="Ig_C1-set"/>
</dbReference>
<keyword evidence="1" id="KW-0393">Immunoglobulin domain</keyword>
<protein>
    <recommendedName>
        <fullName evidence="2">Ig-like domain-containing protein</fullName>
    </recommendedName>
</protein>
<dbReference type="SMART" id="SM00407">
    <property type="entry name" value="IGc1"/>
    <property type="match status" value="1"/>
</dbReference>
<sequence length="127" mass="13332">MSPGSRPIQVPTVELLHTCDSDDVHLLCLVTGFSPAPVTLQWLVNGQPLSSPETLPASREATGATFQSTSSLNVTLGEWQEKIYSCKVMHAASESNQEVKGHKCMGESGVVASPGVVLGWSGVVASP</sequence>
<dbReference type="InterPro" id="IPR036179">
    <property type="entry name" value="Ig-like_dom_sf"/>
</dbReference>
<proteinExistence type="predicted"/>
<dbReference type="InterPro" id="IPR007110">
    <property type="entry name" value="Ig-like_dom"/>
</dbReference>